<gene>
    <name evidence="14" type="ORF">fugu_007822</name>
</gene>
<feature type="region of interest" description="Disordered" evidence="12">
    <location>
        <begin position="85"/>
        <end position="122"/>
    </location>
</feature>
<keyword evidence="3" id="KW-0677">Repeat</keyword>
<feature type="domain" description="C2H2-type" evidence="13">
    <location>
        <begin position="267"/>
        <end position="294"/>
    </location>
</feature>
<dbReference type="EMBL" id="SWLE01000021">
    <property type="protein sequence ID" value="TNM85551.1"/>
    <property type="molecule type" value="Genomic_DNA"/>
</dbReference>
<keyword evidence="6" id="KW-0805">Transcription regulation</keyword>
<dbReference type="PROSITE" id="PS50157">
    <property type="entry name" value="ZINC_FINGER_C2H2_2"/>
    <property type="match status" value="4"/>
</dbReference>
<name>A0A4Z2AZT9_9TELE</name>
<dbReference type="GO" id="GO:0000978">
    <property type="term" value="F:RNA polymerase II cis-regulatory region sequence-specific DNA binding"/>
    <property type="evidence" value="ECO:0007669"/>
    <property type="project" value="TreeGrafter"/>
</dbReference>
<evidence type="ECO:0000256" key="5">
    <source>
        <dbReference type="ARBA" id="ARBA00022833"/>
    </source>
</evidence>
<evidence type="ECO:0000256" key="6">
    <source>
        <dbReference type="ARBA" id="ARBA00023015"/>
    </source>
</evidence>
<evidence type="ECO:0000256" key="1">
    <source>
        <dbReference type="ARBA" id="ARBA00004123"/>
    </source>
</evidence>
<keyword evidence="5" id="KW-0862">Zinc</keyword>
<dbReference type="SUPFAM" id="SSF57667">
    <property type="entry name" value="beta-beta-alpha zinc fingers"/>
    <property type="match status" value="2"/>
</dbReference>
<dbReference type="InterPro" id="IPR050589">
    <property type="entry name" value="Ikaros_C2H2-ZF"/>
</dbReference>
<feature type="domain" description="C2H2-type" evidence="13">
    <location>
        <begin position="239"/>
        <end position="266"/>
    </location>
</feature>
<dbReference type="Gene3D" id="3.30.160.60">
    <property type="entry name" value="Classic Zinc Finger"/>
    <property type="match status" value="4"/>
</dbReference>
<protein>
    <recommendedName>
        <fullName evidence="13">C2H2-type domain-containing protein</fullName>
    </recommendedName>
</protein>
<evidence type="ECO:0000259" key="13">
    <source>
        <dbReference type="PROSITE" id="PS50157"/>
    </source>
</evidence>
<evidence type="ECO:0000256" key="3">
    <source>
        <dbReference type="ARBA" id="ARBA00022737"/>
    </source>
</evidence>
<feature type="domain" description="C2H2-type" evidence="13">
    <location>
        <begin position="295"/>
        <end position="318"/>
    </location>
</feature>
<evidence type="ECO:0000256" key="10">
    <source>
        <dbReference type="ARBA" id="ARBA00038390"/>
    </source>
</evidence>
<keyword evidence="7" id="KW-0238">DNA-binding</keyword>
<reference evidence="14 15" key="1">
    <citation type="submission" date="2019-04" db="EMBL/GenBank/DDBJ databases">
        <title>The sequence and de novo assembly of Takifugu bimaculatus genome using PacBio and Hi-C technologies.</title>
        <authorList>
            <person name="Xu P."/>
            <person name="Liu B."/>
            <person name="Zhou Z."/>
        </authorList>
    </citation>
    <scope>NUCLEOTIDE SEQUENCE [LARGE SCALE GENOMIC DNA]</scope>
    <source>
        <strain evidence="14">TB-2018</strain>
        <tissue evidence="14">Muscle</tissue>
    </source>
</reference>
<dbReference type="PROSITE" id="PS00028">
    <property type="entry name" value="ZINC_FINGER_C2H2_1"/>
    <property type="match status" value="4"/>
</dbReference>
<dbReference type="GO" id="GO:0005634">
    <property type="term" value="C:nucleus"/>
    <property type="evidence" value="ECO:0007669"/>
    <property type="project" value="UniProtKB-SubCell"/>
</dbReference>
<evidence type="ECO:0000256" key="11">
    <source>
        <dbReference type="PROSITE-ProRule" id="PRU00042"/>
    </source>
</evidence>
<dbReference type="SMART" id="SM00355">
    <property type="entry name" value="ZnF_C2H2"/>
    <property type="match status" value="4"/>
</dbReference>
<feature type="region of interest" description="Disordered" evidence="12">
    <location>
        <begin position="156"/>
        <end position="197"/>
    </location>
</feature>
<evidence type="ECO:0000256" key="9">
    <source>
        <dbReference type="ARBA" id="ARBA00023242"/>
    </source>
</evidence>
<dbReference type="PANTHER" id="PTHR24404:SF23">
    <property type="entry name" value="ZINC FINGER PROTEIN AIOLOS"/>
    <property type="match status" value="1"/>
</dbReference>
<dbReference type="FunFam" id="3.30.160.60:FF:000073">
    <property type="entry name" value="IKAROS family zinc finger 1"/>
    <property type="match status" value="1"/>
</dbReference>
<evidence type="ECO:0000256" key="2">
    <source>
        <dbReference type="ARBA" id="ARBA00022723"/>
    </source>
</evidence>
<dbReference type="GO" id="GO:0008270">
    <property type="term" value="F:zinc ion binding"/>
    <property type="evidence" value="ECO:0007669"/>
    <property type="project" value="UniProtKB-KW"/>
</dbReference>
<dbReference type="InterPro" id="IPR036236">
    <property type="entry name" value="Znf_C2H2_sf"/>
</dbReference>
<accession>A0A4Z2AZT9</accession>
<comment type="similarity">
    <text evidence="10">Belongs to the Ikaros C2H2-type zinc-finger protein family.</text>
</comment>
<comment type="caution">
    <text evidence="14">The sequence shown here is derived from an EMBL/GenBank/DDBJ whole genome shotgun (WGS) entry which is preliminary data.</text>
</comment>
<evidence type="ECO:0000256" key="7">
    <source>
        <dbReference type="ARBA" id="ARBA00023125"/>
    </source>
</evidence>
<evidence type="ECO:0000313" key="14">
    <source>
        <dbReference type="EMBL" id="TNM85551.1"/>
    </source>
</evidence>
<dbReference type="Proteomes" id="UP000516260">
    <property type="component" value="Chromosome 8"/>
</dbReference>
<proteinExistence type="inferred from homology"/>
<comment type="subcellular location">
    <subcellularLocation>
        <location evidence="1">Nucleus</location>
    </subcellularLocation>
</comment>
<feature type="region of interest" description="Disordered" evidence="12">
    <location>
        <begin position="381"/>
        <end position="410"/>
    </location>
</feature>
<keyword evidence="9" id="KW-0539">Nucleus</keyword>
<keyword evidence="2" id="KW-0479">Metal-binding</keyword>
<organism evidence="14 15">
    <name type="scientific">Takifugu bimaculatus</name>
    <dbReference type="NCBI Taxonomy" id="433685"/>
    <lineage>
        <taxon>Eukaryota</taxon>
        <taxon>Metazoa</taxon>
        <taxon>Chordata</taxon>
        <taxon>Craniata</taxon>
        <taxon>Vertebrata</taxon>
        <taxon>Euteleostomi</taxon>
        <taxon>Actinopterygii</taxon>
        <taxon>Neopterygii</taxon>
        <taxon>Teleostei</taxon>
        <taxon>Neoteleostei</taxon>
        <taxon>Acanthomorphata</taxon>
        <taxon>Eupercaria</taxon>
        <taxon>Tetraodontiformes</taxon>
        <taxon>Tetradontoidea</taxon>
        <taxon>Tetraodontidae</taxon>
        <taxon>Takifugu</taxon>
    </lineage>
</organism>
<dbReference type="GO" id="GO:0003700">
    <property type="term" value="F:DNA-binding transcription factor activity"/>
    <property type="evidence" value="ECO:0007669"/>
    <property type="project" value="TreeGrafter"/>
</dbReference>
<feature type="domain" description="C2H2-type" evidence="13">
    <location>
        <begin position="211"/>
        <end position="238"/>
    </location>
</feature>
<dbReference type="AlphaFoldDB" id="A0A4Z2AZT9"/>
<dbReference type="Pfam" id="PF00096">
    <property type="entry name" value="zf-C2H2"/>
    <property type="match status" value="3"/>
</dbReference>
<dbReference type="GO" id="GO:0006357">
    <property type="term" value="P:regulation of transcription by RNA polymerase II"/>
    <property type="evidence" value="ECO:0007669"/>
    <property type="project" value="TreeGrafter"/>
</dbReference>
<evidence type="ECO:0000256" key="4">
    <source>
        <dbReference type="ARBA" id="ARBA00022771"/>
    </source>
</evidence>
<dbReference type="InterPro" id="IPR013087">
    <property type="entry name" value="Znf_C2H2_type"/>
</dbReference>
<keyword evidence="8" id="KW-0804">Transcription</keyword>
<sequence>MDNFTLNSDFAAFVGDGFDLCCSTLCKISSCSFKCLSKINHSEWRVFHIQKSPLAGVESPAAKSVVLRVLSKEQNIFMMETGKSQEFTSPVGNGTEMCSDDADVKPQEEQEEMKDDSLRQNGMQCDEAGAIKTEMEEMEDSVYHPKSERDEALALKEEAEGSEDEMEEGFTDQRTEEDEEGRNREGDDGEDAANEPQDLSLVDYSQAPGKLNCDICGLSCVSINVLLVHKRSHTGERPFHCTQCGASFTQKGNLLRHIKLHTGEKPFKCPMCSYACRRRDALSGHMRTHSVEKPYKCNQCSRSYKQRSSLEEHRERCHVYIQTKGHSERGDSQTSRTYMGTDRALLLDRLASNVAKRKNSVPQKFTGDNGVCLDLSRGRELNQRTDVKESLPVSPDADGHQQHMHTGAGQ</sequence>
<evidence type="ECO:0000256" key="12">
    <source>
        <dbReference type="SAM" id="MobiDB-lite"/>
    </source>
</evidence>
<dbReference type="PANTHER" id="PTHR24404">
    <property type="entry name" value="ZINC FINGER PROTEIN"/>
    <property type="match status" value="1"/>
</dbReference>
<evidence type="ECO:0000256" key="8">
    <source>
        <dbReference type="ARBA" id="ARBA00023163"/>
    </source>
</evidence>
<evidence type="ECO:0000313" key="15">
    <source>
        <dbReference type="Proteomes" id="UP000516260"/>
    </source>
</evidence>
<dbReference type="FunFam" id="3.30.160.60:FF:000372">
    <property type="entry name" value="IKAROS family zinc finger 4"/>
    <property type="match status" value="1"/>
</dbReference>
<feature type="compositionally biased region" description="Acidic residues" evidence="12">
    <location>
        <begin position="160"/>
        <end position="180"/>
    </location>
</feature>
<dbReference type="FunFam" id="3.30.160.60:FF:000080">
    <property type="entry name" value="IKAROS family zinc finger 4"/>
    <property type="match status" value="1"/>
</dbReference>
<keyword evidence="4 11" id="KW-0863">Zinc-finger</keyword>
<keyword evidence="15" id="KW-1185">Reference proteome</keyword>